<accession>A0A0F8XN41</accession>
<comment type="caution">
    <text evidence="1">The sequence shown here is derived from an EMBL/GenBank/DDBJ whole genome shotgun (WGS) entry which is preliminary data.</text>
</comment>
<reference evidence="1" key="1">
    <citation type="journal article" date="2015" name="Nature">
        <title>Complex archaea that bridge the gap between prokaryotes and eukaryotes.</title>
        <authorList>
            <person name="Spang A."/>
            <person name="Saw J.H."/>
            <person name="Jorgensen S.L."/>
            <person name="Zaremba-Niedzwiedzka K."/>
            <person name="Martijn J."/>
            <person name="Lind A.E."/>
            <person name="van Eijk R."/>
            <person name="Schleper C."/>
            <person name="Guy L."/>
            <person name="Ettema T.J."/>
        </authorList>
    </citation>
    <scope>NUCLEOTIDE SEQUENCE</scope>
</reference>
<evidence type="ECO:0000313" key="1">
    <source>
        <dbReference type="EMBL" id="KKK62590.1"/>
    </source>
</evidence>
<organism evidence="1">
    <name type="scientific">marine sediment metagenome</name>
    <dbReference type="NCBI Taxonomy" id="412755"/>
    <lineage>
        <taxon>unclassified sequences</taxon>
        <taxon>metagenomes</taxon>
        <taxon>ecological metagenomes</taxon>
    </lineage>
</organism>
<dbReference type="EMBL" id="LAZR01061919">
    <property type="protein sequence ID" value="KKK62590.1"/>
    <property type="molecule type" value="Genomic_DNA"/>
</dbReference>
<dbReference type="InterPro" id="IPR027417">
    <property type="entry name" value="P-loop_NTPase"/>
</dbReference>
<gene>
    <name evidence="1" type="ORF">LCGC14_3002790</name>
</gene>
<proteinExistence type="predicted"/>
<feature type="non-terminal residue" evidence="1">
    <location>
        <position position="1"/>
    </location>
</feature>
<sequence>PVTSQELLQSLESMITYPNNHRLILHSEPVGKIIQSEISRNADLIQPKLGKVLWDACNGATAWPLTILGDAGTGKTCAALCVLDRVYGPRRYTTTAELVFDLNLLRRSDNPSRERGFWEHWRGCDLTVLDEIGARGEVTDSHYEILKLAIDRRQDQPAIFLSNHTIGQLADIYDDRIASRLQSGTVFDMAGWPDRRVALQTKQCPKIRQRAKKRGG</sequence>
<evidence type="ECO:0008006" key="2">
    <source>
        <dbReference type="Google" id="ProtNLM"/>
    </source>
</evidence>
<dbReference type="Gene3D" id="3.40.50.300">
    <property type="entry name" value="P-loop containing nucleotide triphosphate hydrolases"/>
    <property type="match status" value="1"/>
</dbReference>
<dbReference type="SUPFAM" id="SSF52540">
    <property type="entry name" value="P-loop containing nucleoside triphosphate hydrolases"/>
    <property type="match status" value="1"/>
</dbReference>
<name>A0A0F8XN41_9ZZZZ</name>
<dbReference type="AlphaFoldDB" id="A0A0F8XN41"/>
<protein>
    <recommendedName>
        <fullName evidence="2">IstB-like ATP-binding protein domain-containing protein</fullName>
    </recommendedName>
</protein>